<dbReference type="Proteomes" id="UP000025227">
    <property type="component" value="Unplaced"/>
</dbReference>
<accession>A0A7I5E7F7</accession>
<protein>
    <submittedName>
        <fullName evidence="3">Ovule protein</fullName>
    </submittedName>
</protein>
<keyword evidence="1" id="KW-0472">Membrane</keyword>
<dbReference type="AlphaFoldDB" id="A0A7I5E7F7"/>
<keyword evidence="1" id="KW-0812">Transmembrane</keyword>
<name>A0A7I5E7F7_HAECO</name>
<reference evidence="3" key="1">
    <citation type="submission" date="2020-12" db="UniProtKB">
        <authorList>
            <consortium name="WormBaseParasite"/>
        </authorList>
    </citation>
    <scope>IDENTIFICATION</scope>
    <source>
        <strain evidence="3">MHco3</strain>
    </source>
</reference>
<feature type="transmembrane region" description="Helical" evidence="1">
    <location>
        <begin position="34"/>
        <end position="55"/>
    </location>
</feature>
<organism evidence="2 3">
    <name type="scientific">Haemonchus contortus</name>
    <name type="common">Barber pole worm</name>
    <dbReference type="NCBI Taxonomy" id="6289"/>
    <lineage>
        <taxon>Eukaryota</taxon>
        <taxon>Metazoa</taxon>
        <taxon>Ecdysozoa</taxon>
        <taxon>Nematoda</taxon>
        <taxon>Chromadorea</taxon>
        <taxon>Rhabditida</taxon>
        <taxon>Rhabditina</taxon>
        <taxon>Rhabditomorpha</taxon>
        <taxon>Strongyloidea</taxon>
        <taxon>Trichostrongylidae</taxon>
        <taxon>Haemonchus</taxon>
    </lineage>
</organism>
<keyword evidence="1" id="KW-1133">Transmembrane helix</keyword>
<dbReference type="WBParaSite" id="HCON_00047280-00001">
    <property type="protein sequence ID" value="HCON_00047280-00001"/>
    <property type="gene ID" value="HCON_00047280"/>
</dbReference>
<sequence>MENLADGQTYRQSYRQTDRHLCFIQRQLTIQNHAIPLPLCILTCMRICVCMYVWMYELYVCVCMRVCTYVCVCNKIRARNV</sequence>
<keyword evidence="2" id="KW-1185">Reference proteome</keyword>
<evidence type="ECO:0000313" key="2">
    <source>
        <dbReference type="Proteomes" id="UP000025227"/>
    </source>
</evidence>
<evidence type="ECO:0000256" key="1">
    <source>
        <dbReference type="SAM" id="Phobius"/>
    </source>
</evidence>
<evidence type="ECO:0000313" key="3">
    <source>
        <dbReference type="WBParaSite" id="HCON_00047280-00001"/>
    </source>
</evidence>
<proteinExistence type="predicted"/>